<keyword evidence="3" id="KW-0539">Nucleus</keyword>
<dbReference type="InterPro" id="IPR031425">
    <property type="entry name" value="NPR1/NH1-interacting"/>
</dbReference>
<dbReference type="Pfam" id="PF15699">
    <property type="entry name" value="NPR1_interact"/>
    <property type="match status" value="1"/>
</dbReference>
<evidence type="ECO:0000256" key="1">
    <source>
        <dbReference type="ARBA" id="ARBA00004123"/>
    </source>
</evidence>
<dbReference type="Proteomes" id="UP000447434">
    <property type="component" value="Chromosome 6"/>
</dbReference>
<sequence>MENKNREVTHDGDDEMEDERKIEMFYSLLRNFRDARDRRRRELHELEKNESKSKKLKTNTEGCFEWQDFTTEIHFIKPSLTFPKPIPCDNNKGKSKEQQQYEDHDLELKL</sequence>
<name>A0A6A4QF88_LUPAL</name>
<evidence type="ECO:0000256" key="2">
    <source>
        <dbReference type="ARBA" id="ARBA00009937"/>
    </source>
</evidence>
<dbReference type="OrthoDB" id="1436837at2759"/>
<evidence type="ECO:0000256" key="3">
    <source>
        <dbReference type="ARBA" id="ARBA00023242"/>
    </source>
</evidence>
<protein>
    <submittedName>
        <fullName evidence="5">Putative NPR1/NH1-interacting protein</fullName>
    </submittedName>
</protein>
<comment type="similarity">
    <text evidence="2">Belongs to the NPR1-interactor family.</text>
</comment>
<dbReference type="GO" id="GO:0005634">
    <property type="term" value="C:nucleus"/>
    <property type="evidence" value="ECO:0007669"/>
    <property type="project" value="UniProtKB-SubCell"/>
</dbReference>
<dbReference type="PANTHER" id="PTHR33669">
    <property type="entry name" value="PROTEIN NEGATIVE REGULATOR OF RESISTANCE"/>
    <property type="match status" value="1"/>
</dbReference>
<evidence type="ECO:0000313" key="6">
    <source>
        <dbReference type="Proteomes" id="UP000447434"/>
    </source>
</evidence>
<reference evidence="6" key="1">
    <citation type="journal article" date="2020" name="Nat. Commun.">
        <title>Genome sequence of the cluster root forming white lupin.</title>
        <authorList>
            <person name="Hufnagel B."/>
            <person name="Marques A."/>
            <person name="Soriano A."/>
            <person name="Marques L."/>
            <person name="Divol F."/>
            <person name="Doumas P."/>
            <person name="Sallet E."/>
            <person name="Mancinotti D."/>
            <person name="Carrere S."/>
            <person name="Marande W."/>
            <person name="Arribat S."/>
            <person name="Keller J."/>
            <person name="Huneau C."/>
            <person name="Blein T."/>
            <person name="Aime D."/>
            <person name="Laguerre M."/>
            <person name="Taylor J."/>
            <person name="Schubert V."/>
            <person name="Nelson M."/>
            <person name="Geu-Flores F."/>
            <person name="Crespi M."/>
            <person name="Gallardo-Guerrero K."/>
            <person name="Delaux P.-M."/>
            <person name="Salse J."/>
            <person name="Berges H."/>
            <person name="Guyot R."/>
            <person name="Gouzy J."/>
            <person name="Peret B."/>
        </authorList>
    </citation>
    <scope>NUCLEOTIDE SEQUENCE [LARGE SCALE GENOMIC DNA]</scope>
    <source>
        <strain evidence="6">cv. Amiga</strain>
    </source>
</reference>
<dbReference type="PANTHER" id="PTHR33669:SF1">
    <property type="entry name" value="PROTEIN NIM1-INTERACTING 1"/>
    <property type="match status" value="1"/>
</dbReference>
<comment type="subcellular location">
    <subcellularLocation>
        <location evidence="1">Nucleus</location>
    </subcellularLocation>
</comment>
<accession>A0A6A4QF88</accession>
<comment type="caution">
    <text evidence="5">The sequence shown here is derived from an EMBL/GenBank/DDBJ whole genome shotgun (WGS) entry which is preliminary data.</text>
</comment>
<keyword evidence="6" id="KW-1185">Reference proteome</keyword>
<evidence type="ECO:0000313" key="5">
    <source>
        <dbReference type="EMBL" id="KAE9611874.1"/>
    </source>
</evidence>
<feature type="compositionally biased region" description="Basic and acidic residues" evidence="4">
    <location>
        <begin position="91"/>
        <end position="110"/>
    </location>
</feature>
<gene>
    <name evidence="5" type="ORF">Lalb_Chr06g0167041</name>
</gene>
<dbReference type="GO" id="GO:0010112">
    <property type="term" value="P:regulation of systemic acquired resistance"/>
    <property type="evidence" value="ECO:0007669"/>
    <property type="project" value="InterPro"/>
</dbReference>
<organism evidence="5 6">
    <name type="scientific">Lupinus albus</name>
    <name type="common">White lupine</name>
    <name type="synonym">Lupinus termis</name>
    <dbReference type="NCBI Taxonomy" id="3870"/>
    <lineage>
        <taxon>Eukaryota</taxon>
        <taxon>Viridiplantae</taxon>
        <taxon>Streptophyta</taxon>
        <taxon>Embryophyta</taxon>
        <taxon>Tracheophyta</taxon>
        <taxon>Spermatophyta</taxon>
        <taxon>Magnoliopsida</taxon>
        <taxon>eudicotyledons</taxon>
        <taxon>Gunneridae</taxon>
        <taxon>Pentapetalae</taxon>
        <taxon>rosids</taxon>
        <taxon>fabids</taxon>
        <taxon>Fabales</taxon>
        <taxon>Fabaceae</taxon>
        <taxon>Papilionoideae</taxon>
        <taxon>50 kb inversion clade</taxon>
        <taxon>genistoids sensu lato</taxon>
        <taxon>core genistoids</taxon>
        <taxon>Genisteae</taxon>
        <taxon>Lupinus</taxon>
    </lineage>
</organism>
<dbReference type="AlphaFoldDB" id="A0A6A4QF88"/>
<feature type="region of interest" description="Disordered" evidence="4">
    <location>
        <begin position="84"/>
        <end position="110"/>
    </location>
</feature>
<proteinExistence type="inferred from homology"/>
<evidence type="ECO:0000256" key="4">
    <source>
        <dbReference type="SAM" id="MobiDB-lite"/>
    </source>
</evidence>
<dbReference type="EMBL" id="WOCE01000006">
    <property type="protein sequence ID" value="KAE9611874.1"/>
    <property type="molecule type" value="Genomic_DNA"/>
</dbReference>